<keyword evidence="1" id="KW-0732">Signal</keyword>
<feature type="chain" id="PRO_5035830373" evidence="1">
    <location>
        <begin position="19"/>
        <end position="50"/>
    </location>
</feature>
<evidence type="ECO:0000313" key="3">
    <source>
        <dbReference type="Proteomes" id="UP000822688"/>
    </source>
</evidence>
<keyword evidence="3" id="KW-1185">Reference proteome</keyword>
<comment type="caution">
    <text evidence="2">The sequence shown here is derived from an EMBL/GenBank/DDBJ whole genome shotgun (WGS) entry which is preliminary data.</text>
</comment>
<evidence type="ECO:0000313" key="2">
    <source>
        <dbReference type="EMBL" id="KAG0570453.1"/>
    </source>
</evidence>
<name>A0A8T0HFQ5_CERPU</name>
<organism evidence="2 3">
    <name type="scientific">Ceratodon purpureus</name>
    <name type="common">Fire moss</name>
    <name type="synonym">Dicranum purpureum</name>
    <dbReference type="NCBI Taxonomy" id="3225"/>
    <lineage>
        <taxon>Eukaryota</taxon>
        <taxon>Viridiplantae</taxon>
        <taxon>Streptophyta</taxon>
        <taxon>Embryophyta</taxon>
        <taxon>Bryophyta</taxon>
        <taxon>Bryophytina</taxon>
        <taxon>Bryopsida</taxon>
        <taxon>Dicranidae</taxon>
        <taxon>Pseudoditrichales</taxon>
        <taxon>Ditrichaceae</taxon>
        <taxon>Ceratodon</taxon>
    </lineage>
</organism>
<proteinExistence type="predicted"/>
<dbReference type="AlphaFoldDB" id="A0A8T0HFQ5"/>
<evidence type="ECO:0000256" key="1">
    <source>
        <dbReference type="SAM" id="SignalP"/>
    </source>
</evidence>
<feature type="signal peptide" evidence="1">
    <location>
        <begin position="1"/>
        <end position="18"/>
    </location>
</feature>
<dbReference type="Proteomes" id="UP000822688">
    <property type="component" value="Chromosome 6"/>
</dbReference>
<accession>A0A8T0HFQ5</accession>
<dbReference type="EMBL" id="CM026427">
    <property type="protein sequence ID" value="KAG0570453.1"/>
    <property type="molecule type" value="Genomic_DNA"/>
</dbReference>
<sequence length="50" mass="5625">MSLHLLLFCHCLVNRSYFYANDDGFSVLSSCRGSVYLFHGGLGISHIILF</sequence>
<protein>
    <submittedName>
        <fullName evidence="2">Uncharacterized protein</fullName>
    </submittedName>
</protein>
<reference evidence="2 3" key="1">
    <citation type="submission" date="2020-06" db="EMBL/GenBank/DDBJ databases">
        <title>WGS assembly of Ceratodon purpureus strain R40.</title>
        <authorList>
            <person name="Carey S.B."/>
            <person name="Jenkins J."/>
            <person name="Shu S."/>
            <person name="Lovell J.T."/>
            <person name="Sreedasyam A."/>
            <person name="Maumus F."/>
            <person name="Tiley G.P."/>
            <person name="Fernandez-Pozo N."/>
            <person name="Barry K."/>
            <person name="Chen C."/>
            <person name="Wang M."/>
            <person name="Lipzen A."/>
            <person name="Daum C."/>
            <person name="Saski C.A."/>
            <person name="Payton A.C."/>
            <person name="Mcbreen J.C."/>
            <person name="Conrad R.E."/>
            <person name="Kollar L.M."/>
            <person name="Olsson S."/>
            <person name="Huttunen S."/>
            <person name="Landis J.B."/>
            <person name="Wickett N.J."/>
            <person name="Johnson M.G."/>
            <person name="Rensing S.A."/>
            <person name="Grimwood J."/>
            <person name="Schmutz J."/>
            <person name="Mcdaniel S.F."/>
        </authorList>
    </citation>
    <scope>NUCLEOTIDE SEQUENCE [LARGE SCALE GENOMIC DNA]</scope>
    <source>
        <strain evidence="2 3">R40</strain>
    </source>
</reference>
<gene>
    <name evidence="2" type="ORF">KC19_6G163300</name>
</gene>